<dbReference type="Proteomes" id="UP001500979">
    <property type="component" value="Unassembled WGS sequence"/>
</dbReference>
<organism evidence="1 2">
    <name type="scientific">Saccharopolyspora taberi</name>
    <dbReference type="NCBI Taxonomy" id="60895"/>
    <lineage>
        <taxon>Bacteria</taxon>
        <taxon>Bacillati</taxon>
        <taxon>Actinomycetota</taxon>
        <taxon>Actinomycetes</taxon>
        <taxon>Pseudonocardiales</taxon>
        <taxon>Pseudonocardiaceae</taxon>
        <taxon>Saccharopolyspora</taxon>
    </lineage>
</organism>
<proteinExistence type="predicted"/>
<evidence type="ECO:0000313" key="2">
    <source>
        <dbReference type="Proteomes" id="UP001500979"/>
    </source>
</evidence>
<dbReference type="EMBL" id="BAAAUX010000001">
    <property type="protein sequence ID" value="GAA2774132.1"/>
    <property type="molecule type" value="Genomic_DNA"/>
</dbReference>
<gene>
    <name evidence="1" type="ORF">GCM10010470_02480</name>
</gene>
<reference evidence="1 2" key="1">
    <citation type="journal article" date="2019" name="Int. J. Syst. Evol. Microbiol.">
        <title>The Global Catalogue of Microorganisms (GCM) 10K type strain sequencing project: providing services to taxonomists for standard genome sequencing and annotation.</title>
        <authorList>
            <consortium name="The Broad Institute Genomics Platform"/>
            <consortium name="The Broad Institute Genome Sequencing Center for Infectious Disease"/>
            <person name="Wu L."/>
            <person name="Ma J."/>
        </authorList>
    </citation>
    <scope>NUCLEOTIDE SEQUENCE [LARGE SCALE GENOMIC DNA]</scope>
    <source>
        <strain evidence="1 2">JCM 9383</strain>
    </source>
</reference>
<name>A0ABN3V138_9PSEU</name>
<protein>
    <submittedName>
        <fullName evidence="1">Uncharacterized protein</fullName>
    </submittedName>
</protein>
<accession>A0ABN3V138</accession>
<comment type="caution">
    <text evidence="1">The sequence shown here is derived from an EMBL/GenBank/DDBJ whole genome shotgun (WGS) entry which is preliminary data.</text>
</comment>
<evidence type="ECO:0000313" key="1">
    <source>
        <dbReference type="EMBL" id="GAA2774132.1"/>
    </source>
</evidence>
<dbReference type="Gene3D" id="1.20.5.340">
    <property type="match status" value="1"/>
</dbReference>
<dbReference type="RefSeq" id="WP_344677428.1">
    <property type="nucleotide sequence ID" value="NZ_BAAAUX010000001.1"/>
</dbReference>
<keyword evidence="2" id="KW-1185">Reference proteome</keyword>
<sequence length="216" mass="21799">MAVITHVGFESVASSAHQNGLIDQVNTNTDDIATLDNSVSAHSTSIASLNTRMGTAESNITTLQGQARAAAYRGDWTDNNGGAGITINNASGGGGAGVKVTDIGVVIGTPAGCSMSSGTFTPTYPGRWTFDFSVQFAAGSSAMRAIYLAISTASNTPSGAKYGLQAAVSDAISSSTTLTLAASQSVSIYAACWTTSGSVQVWKAQGCGLLATWIGP</sequence>